<dbReference type="RefSeq" id="WP_379875299.1">
    <property type="nucleotide sequence ID" value="NZ_JBHUIP010000004.1"/>
</dbReference>
<reference evidence="3" key="1">
    <citation type="journal article" date="2019" name="Int. J. Syst. Evol. Microbiol.">
        <title>The Global Catalogue of Microorganisms (GCM) 10K type strain sequencing project: providing services to taxonomists for standard genome sequencing and annotation.</title>
        <authorList>
            <consortium name="The Broad Institute Genomics Platform"/>
            <consortium name="The Broad Institute Genome Sequencing Center for Infectious Disease"/>
            <person name="Wu L."/>
            <person name="Ma J."/>
        </authorList>
    </citation>
    <scope>NUCLEOTIDE SEQUENCE [LARGE SCALE GENOMIC DNA]</scope>
    <source>
        <strain evidence="3">CGMCC 1.19062</strain>
    </source>
</reference>
<keyword evidence="3" id="KW-1185">Reference proteome</keyword>
<keyword evidence="2" id="KW-0969">Cilium</keyword>
<name>A0ABW5DP97_9PROT</name>
<dbReference type="InterPro" id="IPR019704">
    <property type="entry name" value="Flagellar_assmbl_FliX_class2"/>
</dbReference>
<keyword evidence="2" id="KW-0282">Flagellum</keyword>
<accession>A0ABW5DP97</accession>
<dbReference type="EMBL" id="JBHUIP010000004">
    <property type="protein sequence ID" value="MFD2262350.1"/>
    <property type="molecule type" value="Genomic_DNA"/>
</dbReference>
<sequence length="151" mass="16010">MRIQGPQGPGTTTSAKRGEKTSGDGSFAKMLGSDDAGAPAPATASRPLNAVDPLFAVQAAEAEAGGRKRARKRADDILDRLDDMRHALLTGDLTEGHLASIQRAIEEQRDLLSDPALVELLDEIDLRAQVEIAKLEVARDSARAEKSGIKA</sequence>
<evidence type="ECO:0000256" key="1">
    <source>
        <dbReference type="SAM" id="MobiDB-lite"/>
    </source>
</evidence>
<organism evidence="2 3">
    <name type="scientific">Lacibacterium aquatile</name>
    <dbReference type="NCBI Taxonomy" id="1168082"/>
    <lineage>
        <taxon>Bacteria</taxon>
        <taxon>Pseudomonadati</taxon>
        <taxon>Pseudomonadota</taxon>
        <taxon>Alphaproteobacteria</taxon>
        <taxon>Rhodospirillales</taxon>
        <taxon>Rhodospirillaceae</taxon>
    </lineage>
</organism>
<evidence type="ECO:0000313" key="2">
    <source>
        <dbReference type="EMBL" id="MFD2262350.1"/>
    </source>
</evidence>
<dbReference type="Proteomes" id="UP001597295">
    <property type="component" value="Unassembled WGS sequence"/>
</dbReference>
<gene>
    <name evidence="2" type="ORF">ACFSM5_05575</name>
</gene>
<protein>
    <submittedName>
        <fullName evidence="2">Flagellar assembly protein FliX</fullName>
    </submittedName>
</protein>
<comment type="caution">
    <text evidence="2">The sequence shown here is derived from an EMBL/GenBank/DDBJ whole genome shotgun (WGS) entry which is preliminary data.</text>
</comment>
<keyword evidence="2" id="KW-0966">Cell projection</keyword>
<proteinExistence type="predicted"/>
<dbReference type="Pfam" id="PF10768">
    <property type="entry name" value="FliX"/>
    <property type="match status" value="1"/>
</dbReference>
<feature type="region of interest" description="Disordered" evidence="1">
    <location>
        <begin position="1"/>
        <end position="48"/>
    </location>
</feature>
<evidence type="ECO:0000313" key="3">
    <source>
        <dbReference type="Proteomes" id="UP001597295"/>
    </source>
</evidence>